<dbReference type="AlphaFoldDB" id="A0A162RTH7"/>
<dbReference type="OrthoDB" id="6346643at2759"/>
<dbReference type="Proteomes" id="UP000076858">
    <property type="component" value="Unassembled WGS sequence"/>
</dbReference>
<evidence type="ECO:0000256" key="1">
    <source>
        <dbReference type="SAM" id="SignalP"/>
    </source>
</evidence>
<dbReference type="PANTHER" id="PTHR35180">
    <property type="entry name" value="PROTEIN CBG06219"/>
    <property type="match status" value="1"/>
</dbReference>
<keyword evidence="3" id="KW-1185">Reference proteome</keyword>
<comment type="caution">
    <text evidence="2">The sequence shown here is derived from an EMBL/GenBank/DDBJ whole genome shotgun (WGS) entry which is preliminary data.</text>
</comment>
<accession>A0A162RTH7</accession>
<reference evidence="2 3" key="1">
    <citation type="submission" date="2016-03" db="EMBL/GenBank/DDBJ databases">
        <title>EvidentialGene: Evidence-directed Construction of Genes on Genomes.</title>
        <authorList>
            <person name="Gilbert D.G."/>
            <person name="Choi J.-H."/>
            <person name="Mockaitis K."/>
            <person name="Colbourne J."/>
            <person name="Pfrender M."/>
        </authorList>
    </citation>
    <scope>NUCLEOTIDE SEQUENCE [LARGE SCALE GENOMIC DNA]</scope>
    <source>
        <strain evidence="2 3">Xinb3</strain>
        <tissue evidence="2">Complete organism</tissue>
    </source>
</reference>
<feature type="signal peptide" evidence="1">
    <location>
        <begin position="1"/>
        <end position="22"/>
    </location>
</feature>
<evidence type="ECO:0000313" key="3">
    <source>
        <dbReference type="Proteomes" id="UP000076858"/>
    </source>
</evidence>
<dbReference type="EMBL" id="LRGB01000115">
    <property type="protein sequence ID" value="KZS20769.1"/>
    <property type="molecule type" value="Genomic_DNA"/>
</dbReference>
<keyword evidence="1" id="KW-0732">Signal</keyword>
<dbReference type="PANTHER" id="PTHR35180:SF4">
    <property type="entry name" value="PROTEIN CBG06219"/>
    <property type="match status" value="1"/>
</dbReference>
<proteinExistence type="predicted"/>
<feature type="chain" id="PRO_5007839157" evidence="1">
    <location>
        <begin position="23"/>
        <end position="94"/>
    </location>
</feature>
<organism evidence="2 3">
    <name type="scientific">Daphnia magna</name>
    <dbReference type="NCBI Taxonomy" id="35525"/>
    <lineage>
        <taxon>Eukaryota</taxon>
        <taxon>Metazoa</taxon>
        <taxon>Ecdysozoa</taxon>
        <taxon>Arthropoda</taxon>
        <taxon>Crustacea</taxon>
        <taxon>Branchiopoda</taxon>
        <taxon>Diplostraca</taxon>
        <taxon>Cladocera</taxon>
        <taxon>Anomopoda</taxon>
        <taxon>Daphniidae</taxon>
        <taxon>Daphnia</taxon>
    </lineage>
</organism>
<gene>
    <name evidence="2" type="ORF">APZ42_012421</name>
</gene>
<sequence length="94" mass="10138">MHFTRFAVFFFTVFSLAILINGKPQSDLQSTIVDKVAQVLNSRDGCIWKGTSPFCDGGCNVKGHVVRETSTKGDGETCLTGIKVLCCPSALPIL</sequence>
<name>A0A162RTH7_9CRUS</name>
<protein>
    <submittedName>
        <fullName evidence="2">Uncharacterized protein</fullName>
    </submittedName>
</protein>
<evidence type="ECO:0000313" key="2">
    <source>
        <dbReference type="EMBL" id="KZS20769.1"/>
    </source>
</evidence>